<dbReference type="RefSeq" id="WP_002905314.1">
    <property type="nucleotide sequence ID" value="NZ_GL872376.1"/>
</dbReference>
<dbReference type="EMBL" id="AEXV01000011">
    <property type="protein sequence ID" value="EGD28850.1"/>
    <property type="molecule type" value="Genomic_DNA"/>
</dbReference>
<reference evidence="1 2" key="1">
    <citation type="submission" date="2011-02" db="EMBL/GenBank/DDBJ databases">
        <authorList>
            <person name="Muzny D."/>
            <person name="Qin X."/>
            <person name="Deng J."/>
            <person name="Jiang H."/>
            <person name="Liu Y."/>
            <person name="Qu J."/>
            <person name="Song X.-Z."/>
            <person name="Zhang L."/>
            <person name="Thornton R."/>
            <person name="Coyle M."/>
            <person name="Francisco L."/>
            <person name="Jackson L."/>
            <person name="Javaid M."/>
            <person name="Korchina V."/>
            <person name="Kovar C."/>
            <person name="Mata R."/>
            <person name="Mathew T."/>
            <person name="Ngo R."/>
            <person name="Nguyen L."/>
            <person name="Nguyen N."/>
            <person name="Okwuonu G."/>
            <person name="Ongeri F."/>
            <person name="Pham C."/>
            <person name="Simmons D."/>
            <person name="Wilczek-Boney K."/>
            <person name="Hale W."/>
            <person name="Jakkamsetti A."/>
            <person name="Pham P."/>
            <person name="Ruth R."/>
            <person name="San Lucas F."/>
            <person name="Warren J."/>
            <person name="Zhang J."/>
            <person name="Zhao Z."/>
            <person name="Zhou C."/>
            <person name="Zhu D."/>
            <person name="Lee S."/>
            <person name="Bess C."/>
            <person name="Blankenburg K."/>
            <person name="Forbes L."/>
            <person name="Fu Q."/>
            <person name="Gubbala S."/>
            <person name="Hirani K."/>
            <person name="Jayaseelan J.C."/>
            <person name="Lara F."/>
            <person name="Munidasa M."/>
            <person name="Palculict T."/>
            <person name="Patil S."/>
            <person name="Pu L.-L."/>
            <person name="Saada N."/>
            <person name="Tang L."/>
            <person name="Weissenberger G."/>
            <person name="Zhu Y."/>
            <person name="Hemphill L."/>
            <person name="Shang Y."/>
            <person name="Youmans B."/>
            <person name="Ayvaz T."/>
            <person name="Ross M."/>
            <person name="Santibanez J."/>
            <person name="Aqrawi P."/>
            <person name="Gross S."/>
            <person name="Joshi V."/>
            <person name="Fowler G."/>
            <person name="Nazareth L."/>
            <person name="Reid J."/>
            <person name="Worley K."/>
            <person name="Petrosino J."/>
            <person name="Highlander S."/>
            <person name="Gibbs R."/>
        </authorList>
    </citation>
    <scope>NUCLEOTIDE SEQUENCE [LARGE SCALE GENOMIC DNA]</scope>
    <source>
        <strain evidence="1 2">SK72</strain>
    </source>
</reference>
<evidence type="ECO:0000313" key="2">
    <source>
        <dbReference type="Proteomes" id="UP000003332"/>
    </source>
</evidence>
<organism evidence="1 2">
    <name type="scientific">Streptococcus sanguinis SK72</name>
    <dbReference type="NCBI Taxonomy" id="888809"/>
    <lineage>
        <taxon>Bacteria</taxon>
        <taxon>Bacillati</taxon>
        <taxon>Bacillota</taxon>
        <taxon>Bacilli</taxon>
        <taxon>Lactobacillales</taxon>
        <taxon>Streptococcaceae</taxon>
        <taxon>Streptococcus</taxon>
    </lineage>
</organism>
<evidence type="ECO:0000313" key="1">
    <source>
        <dbReference type="EMBL" id="EGD28850.1"/>
    </source>
</evidence>
<dbReference type="HOGENOM" id="CLU_1884701_0_0_9"/>
<evidence type="ECO:0008006" key="3">
    <source>
        <dbReference type="Google" id="ProtNLM"/>
    </source>
</evidence>
<proteinExistence type="predicted"/>
<name>F0I3T3_STRSA</name>
<dbReference type="PATRIC" id="fig|888809.3.peg.1780"/>
<gene>
    <name evidence="1" type="ORF">HMPREF9381_1823</name>
</gene>
<accession>F0I3T3</accession>
<dbReference type="AlphaFoldDB" id="F0I3T3"/>
<sequence>MAHYKVTLEDTKHITTMEFYGKDFPLHPEEFSQFKSLWQEDYARFLLQKDIGLLTIYYAKEDISLLWESNYNSIHAIYQHLNHQENPFAIFIYGDNRLWSGAYDDENGITVNPLLSRIRDVFNEAYLTLFEKEIL</sequence>
<dbReference type="Proteomes" id="UP000003332">
    <property type="component" value="Unassembled WGS sequence"/>
</dbReference>
<comment type="caution">
    <text evidence="1">The sequence shown here is derived from an EMBL/GenBank/DDBJ whole genome shotgun (WGS) entry which is preliminary data.</text>
</comment>
<protein>
    <recommendedName>
        <fullName evidence="3">SMI1/KNR4 family protein</fullName>
    </recommendedName>
</protein>